<keyword evidence="6" id="KW-0965">Cell junction</keyword>
<dbReference type="GO" id="GO:0002119">
    <property type="term" value="P:nematode larval development"/>
    <property type="evidence" value="ECO:0007669"/>
    <property type="project" value="EnsemblMetazoa"/>
</dbReference>
<dbReference type="GO" id="GO:0046872">
    <property type="term" value="F:metal ion binding"/>
    <property type="evidence" value="ECO:0007669"/>
    <property type="project" value="UniProtKB-KW"/>
</dbReference>
<dbReference type="GO" id="GO:0043050">
    <property type="term" value="P:nematode pharyngeal pumping"/>
    <property type="evidence" value="ECO:0007669"/>
    <property type="project" value="EnsemblMetazoa"/>
</dbReference>
<dbReference type="InterPro" id="IPR001781">
    <property type="entry name" value="Znf_LIM"/>
</dbReference>
<evidence type="ECO:0000313" key="12">
    <source>
        <dbReference type="EMBL" id="EFO86579.1"/>
    </source>
</evidence>
<dbReference type="Gene3D" id="2.10.110.10">
    <property type="entry name" value="Cysteine Rich Protein"/>
    <property type="match status" value="4"/>
</dbReference>
<dbReference type="OrthoDB" id="15567at2759"/>
<keyword evidence="2" id="KW-0963">Cytoplasm</keyword>
<evidence type="ECO:0000256" key="9">
    <source>
        <dbReference type="PROSITE-ProRule" id="PRU00125"/>
    </source>
</evidence>
<feature type="domain" description="LIM zinc-binding" evidence="11">
    <location>
        <begin position="236"/>
        <end position="295"/>
    </location>
</feature>
<evidence type="ECO:0000256" key="7">
    <source>
        <dbReference type="ARBA" id="ARBA00023038"/>
    </source>
</evidence>
<dbReference type="eggNOG" id="KOG1703">
    <property type="taxonomic scope" value="Eukaryota"/>
</dbReference>
<keyword evidence="7 9" id="KW-0440">LIM domain</keyword>
<evidence type="ECO:0000256" key="3">
    <source>
        <dbReference type="ARBA" id="ARBA00022723"/>
    </source>
</evidence>
<dbReference type="SMART" id="SM00132">
    <property type="entry name" value="LIM"/>
    <property type="match status" value="4"/>
</dbReference>
<gene>
    <name evidence="12" type="primary">Cre-pxl-1</name>
    <name evidence="12" type="ORF">CRE_04508</name>
</gene>
<dbReference type="PANTHER" id="PTHR24216:SF8">
    <property type="entry name" value="PAXILLIN, ISOFORM F"/>
    <property type="match status" value="1"/>
</dbReference>
<dbReference type="GO" id="GO:0017166">
    <property type="term" value="F:vinculin binding"/>
    <property type="evidence" value="ECO:0007669"/>
    <property type="project" value="EnsemblMetazoa"/>
</dbReference>
<evidence type="ECO:0000259" key="11">
    <source>
        <dbReference type="PROSITE" id="PS50023"/>
    </source>
</evidence>
<dbReference type="PANTHER" id="PTHR24216">
    <property type="entry name" value="PAXILLIN-RELATED"/>
    <property type="match status" value="1"/>
</dbReference>
<dbReference type="CDD" id="cd09406">
    <property type="entry name" value="LIM1_Leupaxin"/>
    <property type="match status" value="1"/>
</dbReference>
<dbReference type="InParanoid" id="E3LYR8"/>
<dbReference type="GO" id="GO:0002102">
    <property type="term" value="C:podosome"/>
    <property type="evidence" value="ECO:0007669"/>
    <property type="project" value="EnsemblMetazoa"/>
</dbReference>
<keyword evidence="5 9" id="KW-0862">Zinc</keyword>
<dbReference type="EMBL" id="DS268419">
    <property type="protein sequence ID" value="EFO86579.1"/>
    <property type="molecule type" value="Genomic_DNA"/>
</dbReference>
<dbReference type="PROSITE" id="PS00478">
    <property type="entry name" value="LIM_DOMAIN_1"/>
    <property type="match status" value="2"/>
</dbReference>
<dbReference type="FunFam" id="2.10.110.10:FF:000008">
    <property type="entry name" value="Paxillin isoform 1"/>
    <property type="match status" value="1"/>
</dbReference>
<keyword evidence="13" id="KW-1185">Reference proteome</keyword>
<organism evidence="13">
    <name type="scientific">Caenorhabditis remanei</name>
    <name type="common">Caenorhabditis vulgaris</name>
    <dbReference type="NCBI Taxonomy" id="31234"/>
    <lineage>
        <taxon>Eukaryota</taxon>
        <taxon>Metazoa</taxon>
        <taxon>Ecdysozoa</taxon>
        <taxon>Nematoda</taxon>
        <taxon>Chromadorea</taxon>
        <taxon>Rhabditida</taxon>
        <taxon>Rhabditina</taxon>
        <taxon>Rhabditomorpha</taxon>
        <taxon>Rhabditoidea</taxon>
        <taxon>Rhabditidae</taxon>
        <taxon>Peloderinae</taxon>
        <taxon>Caenorhabditis</taxon>
    </lineage>
</organism>
<evidence type="ECO:0000256" key="2">
    <source>
        <dbReference type="ARBA" id="ARBA00022490"/>
    </source>
</evidence>
<dbReference type="SUPFAM" id="SSF57716">
    <property type="entry name" value="Glucocorticoid receptor-like (DNA-binding domain)"/>
    <property type="match status" value="5"/>
</dbReference>
<dbReference type="FunFam" id="2.10.110.10:FF:000018">
    <property type="entry name" value="Paxillin isoform 1"/>
    <property type="match status" value="1"/>
</dbReference>
<evidence type="ECO:0000256" key="5">
    <source>
        <dbReference type="ARBA" id="ARBA00022833"/>
    </source>
</evidence>
<dbReference type="FunFam" id="2.10.110.10:FF:000009">
    <property type="entry name" value="Paxillin isoform 1"/>
    <property type="match status" value="2"/>
</dbReference>
<sequence length="416" mass="47248">MPSDDRFADAVKPALEALLSDLQHTTEVLRRAHISDRRSQSRDDFDQTYDLQRTLDTQRRQRIFEKPRKNLWFVLRLFCLLSMSLFSVENGPEPNLPVYSRRSSRPSVQSLLSQVEEPIHAASSRKSLGPPSQAHSYSDVRSNGRSPSRDPLHSDSMIGTMNGELSSKHGVNTIPKGDCAACGKPIIGQVVIALGKMWHPEHYTCCECGTELGQRPFFERNGRAFCEEDYHNQFSPKCQGCHRAITDRCVNVMNKNFHIECFTCAECNQPFGEDGFHEKNGQTYCKRDFFRLFAPKCNGCTQPITSNFITALGTHWHPDCFVCQNCGVNFNGGNFFEHNGTPLCERHYHEVRGSICSQCRGAINGRCVAAMGRKFHPEHFRCSYCNNQLTKGTFKEVDHRPFCHKCYNNTYALTPA</sequence>
<feature type="region of interest" description="Disordered" evidence="10">
    <location>
        <begin position="109"/>
        <end position="164"/>
    </location>
</feature>
<proteinExistence type="predicted"/>
<keyword evidence="4" id="KW-0677">Repeat</keyword>
<feature type="compositionally biased region" description="Polar residues" evidence="10">
    <location>
        <begin position="133"/>
        <end position="146"/>
    </location>
</feature>
<keyword evidence="3 9" id="KW-0479">Metal-binding</keyword>
<dbReference type="GO" id="GO:0061061">
    <property type="term" value="P:muscle structure development"/>
    <property type="evidence" value="ECO:0007669"/>
    <property type="project" value="EnsemblMetazoa"/>
</dbReference>
<evidence type="ECO:0000256" key="4">
    <source>
        <dbReference type="ARBA" id="ARBA00022737"/>
    </source>
</evidence>
<dbReference type="GO" id="GO:0055120">
    <property type="term" value="C:striated muscle dense body"/>
    <property type="evidence" value="ECO:0007669"/>
    <property type="project" value="EnsemblMetazoa"/>
</dbReference>
<feature type="domain" description="LIM zinc-binding" evidence="11">
    <location>
        <begin position="296"/>
        <end position="353"/>
    </location>
</feature>
<evidence type="ECO:0000256" key="10">
    <source>
        <dbReference type="SAM" id="MobiDB-lite"/>
    </source>
</evidence>
<protein>
    <submittedName>
        <fullName evidence="12">CRE-PXL-1 protein</fullName>
    </submittedName>
</protein>
<comment type="subcellular location">
    <subcellularLocation>
        <location evidence="1">Cell junction</location>
    </subcellularLocation>
    <subcellularLocation>
        <location evidence="8">Cytoplasm</location>
        <location evidence="8">Myofibril</location>
        <location evidence="8">Sarcomere</location>
        <location evidence="8">M line</location>
    </subcellularLocation>
</comment>
<dbReference type="GO" id="GO:0005912">
    <property type="term" value="C:adherens junction"/>
    <property type="evidence" value="ECO:0007669"/>
    <property type="project" value="EnsemblMetazoa"/>
</dbReference>
<evidence type="ECO:0000256" key="6">
    <source>
        <dbReference type="ARBA" id="ARBA00022949"/>
    </source>
</evidence>
<feature type="domain" description="LIM zinc-binding" evidence="11">
    <location>
        <begin position="177"/>
        <end position="235"/>
    </location>
</feature>
<name>E3LYR8_CAERE</name>
<evidence type="ECO:0000256" key="1">
    <source>
        <dbReference type="ARBA" id="ARBA00004282"/>
    </source>
</evidence>
<dbReference type="CDD" id="cd09339">
    <property type="entry name" value="LIM4_Paxillin_like"/>
    <property type="match status" value="1"/>
</dbReference>
<evidence type="ECO:0000313" key="13">
    <source>
        <dbReference type="Proteomes" id="UP000008281"/>
    </source>
</evidence>
<dbReference type="STRING" id="31234.E3LYR8"/>
<dbReference type="Pfam" id="PF00412">
    <property type="entry name" value="LIM"/>
    <property type="match status" value="4"/>
</dbReference>
<dbReference type="Proteomes" id="UP000008281">
    <property type="component" value="Unassembled WGS sequence"/>
</dbReference>
<dbReference type="PROSITE" id="PS50023">
    <property type="entry name" value="LIM_DOMAIN_2"/>
    <property type="match status" value="4"/>
</dbReference>
<feature type="domain" description="LIM zinc-binding" evidence="11">
    <location>
        <begin position="354"/>
        <end position="413"/>
    </location>
</feature>
<accession>E3LYR8</accession>
<dbReference type="GO" id="GO:0031430">
    <property type="term" value="C:M band"/>
    <property type="evidence" value="ECO:0007669"/>
    <property type="project" value="UniProtKB-SubCell"/>
</dbReference>
<dbReference type="CDD" id="cd09338">
    <property type="entry name" value="LIM3_Paxillin_like"/>
    <property type="match status" value="1"/>
</dbReference>
<dbReference type="FunCoup" id="E3LYR8">
    <property type="interactions" value="196"/>
</dbReference>
<dbReference type="HOGENOM" id="CLU_001357_1_0_1"/>
<dbReference type="OMA" id="MPLCETH"/>
<evidence type="ECO:0000256" key="8">
    <source>
        <dbReference type="ARBA" id="ARBA00037833"/>
    </source>
</evidence>
<reference evidence="12" key="1">
    <citation type="submission" date="2007-07" db="EMBL/GenBank/DDBJ databases">
        <title>PCAP assembly of the Caenorhabditis remanei genome.</title>
        <authorList>
            <consortium name="The Caenorhabditis remanei Sequencing Consortium"/>
            <person name="Wilson R.K."/>
        </authorList>
    </citation>
    <scope>NUCLEOTIDE SEQUENCE [LARGE SCALE GENOMIC DNA]</scope>
    <source>
        <strain evidence="12">PB4641</strain>
    </source>
</reference>
<dbReference type="AlphaFoldDB" id="E3LYR8"/>